<evidence type="ECO:0000313" key="1">
    <source>
        <dbReference type="EMBL" id="GCB35522.1"/>
    </source>
</evidence>
<accession>A0A401LVJ0</accession>
<dbReference type="Proteomes" id="UP000288079">
    <property type="component" value="Unassembled WGS sequence"/>
</dbReference>
<comment type="caution">
    <text evidence="1">The sequence shown here is derived from an EMBL/GenBank/DDBJ whole genome shotgun (WGS) entry which is preliminary data.</text>
</comment>
<sequence>MKDMKNLTLDEFKKIHEDWKSTGLSIRDYCGNTGFEESKFYYWRKKLTESLLPQSKGFVPVQMNRQNGKITMGTTIIPEVKMENNVACEIVYQNGVTLRVNSDMPLEMLRSLILLCQ</sequence>
<name>A0A401LVJ0_9BACE</name>
<dbReference type="AlphaFoldDB" id="A0A401LVJ0"/>
<keyword evidence="2" id="KW-1185">Reference proteome</keyword>
<evidence type="ECO:0008006" key="3">
    <source>
        <dbReference type="Google" id="ProtNLM"/>
    </source>
</evidence>
<reference evidence="1 2" key="1">
    <citation type="submission" date="2018-10" db="EMBL/GenBank/DDBJ databases">
        <title>Draft Genome Sequence of Bacteroides sp. KCTC 15687.</title>
        <authorList>
            <person name="Yu S.Y."/>
            <person name="Kim J.S."/>
            <person name="Oh B.S."/>
            <person name="Park S.H."/>
            <person name="Kang S.W."/>
            <person name="Park J.E."/>
            <person name="Choi S.H."/>
            <person name="Han K.I."/>
            <person name="Lee K.C."/>
            <person name="Eom M.K."/>
            <person name="Suh M.K."/>
            <person name="Lee D.H."/>
            <person name="Yoon H."/>
            <person name="Kim B."/>
            <person name="Yang S.J."/>
            <person name="Lee J.S."/>
            <person name="Lee J.H."/>
        </authorList>
    </citation>
    <scope>NUCLEOTIDE SEQUENCE [LARGE SCALE GENOMIC DNA]</scope>
    <source>
        <strain evidence="1 2">KCTC 15687</strain>
    </source>
</reference>
<dbReference type="NCBIfam" id="NF047593">
    <property type="entry name" value="IS66_ISAeme5_TnpA"/>
    <property type="match status" value="1"/>
</dbReference>
<evidence type="ECO:0000313" key="2">
    <source>
        <dbReference type="Proteomes" id="UP000288079"/>
    </source>
</evidence>
<protein>
    <recommendedName>
        <fullName evidence="3">Transposase</fullName>
    </recommendedName>
</protein>
<dbReference type="EMBL" id="BHWB01000006">
    <property type="protein sequence ID" value="GCB35522.1"/>
    <property type="molecule type" value="Genomic_DNA"/>
</dbReference>
<organism evidence="1 2">
    <name type="scientific">Bacteroides faecalis</name>
    <dbReference type="NCBI Taxonomy" id="2447885"/>
    <lineage>
        <taxon>Bacteria</taxon>
        <taxon>Pseudomonadati</taxon>
        <taxon>Bacteroidota</taxon>
        <taxon>Bacteroidia</taxon>
        <taxon>Bacteroidales</taxon>
        <taxon>Bacteroidaceae</taxon>
        <taxon>Bacteroides</taxon>
    </lineage>
</organism>
<proteinExistence type="predicted"/>
<gene>
    <name evidence="1" type="ORF">KGMB02408_24670</name>
</gene>